<dbReference type="AlphaFoldDB" id="A0A382W3P8"/>
<gene>
    <name evidence="1" type="ORF">METZ01_LOCUS406213</name>
</gene>
<proteinExistence type="predicted"/>
<protein>
    <submittedName>
        <fullName evidence="1">Uncharacterized protein</fullName>
    </submittedName>
</protein>
<reference evidence="1" key="1">
    <citation type="submission" date="2018-05" db="EMBL/GenBank/DDBJ databases">
        <authorList>
            <person name="Lanie J.A."/>
            <person name="Ng W.-L."/>
            <person name="Kazmierczak K.M."/>
            <person name="Andrzejewski T.M."/>
            <person name="Davidsen T.M."/>
            <person name="Wayne K.J."/>
            <person name="Tettelin H."/>
            <person name="Glass J.I."/>
            <person name="Rusch D."/>
            <person name="Podicherti R."/>
            <person name="Tsui H.-C.T."/>
            <person name="Winkler M.E."/>
        </authorList>
    </citation>
    <scope>NUCLEOTIDE SEQUENCE</scope>
</reference>
<sequence length="280" mass="30284">QPQGGIQVMRGPDIAAGSTYSLKPVQLSWHNAYSGAIYGATATDDYGFWSVSALETTGAAAEDKIPITWNPGSGTQNEDRAPGRFLAAHIGTFKGDMYSDAKKFVESVNGTLTGESQTLDLRLFDVKERTLDNIKYVVWKDIVPKNAYDGSLSCVRVTDVGSGYDPNPPQIYHIKGSGKKVAETTTRFPLVPNYSSGTINQIAWDGTSNFSEILRESTGDLDAYDHDAGFYLQMTSGSMSLGGVIGNLKGNDIGRRGPDLKIFDVTDTAQSGTEWNDGNW</sequence>
<feature type="non-terminal residue" evidence="1">
    <location>
        <position position="280"/>
    </location>
</feature>
<accession>A0A382W3P8</accession>
<evidence type="ECO:0000313" key="1">
    <source>
        <dbReference type="EMBL" id="SVD53359.1"/>
    </source>
</evidence>
<organism evidence="1">
    <name type="scientific">marine metagenome</name>
    <dbReference type="NCBI Taxonomy" id="408172"/>
    <lineage>
        <taxon>unclassified sequences</taxon>
        <taxon>metagenomes</taxon>
        <taxon>ecological metagenomes</taxon>
    </lineage>
</organism>
<dbReference type="EMBL" id="UINC01156761">
    <property type="protein sequence ID" value="SVD53359.1"/>
    <property type="molecule type" value="Genomic_DNA"/>
</dbReference>
<feature type="non-terminal residue" evidence="1">
    <location>
        <position position="1"/>
    </location>
</feature>
<name>A0A382W3P8_9ZZZZ</name>